<dbReference type="Pfam" id="PF13787">
    <property type="entry name" value="HXXEE"/>
    <property type="match status" value="1"/>
</dbReference>
<evidence type="ECO:0000256" key="2">
    <source>
        <dbReference type="SAM" id="Phobius"/>
    </source>
</evidence>
<proteinExistence type="predicted"/>
<feature type="transmembrane region" description="Helical" evidence="2">
    <location>
        <begin position="152"/>
        <end position="170"/>
    </location>
</feature>
<dbReference type="AlphaFoldDB" id="C0Z481"/>
<dbReference type="InterPro" id="IPR025671">
    <property type="entry name" value="HXXEE"/>
</dbReference>
<accession>C0Z481</accession>
<keyword evidence="2" id="KW-0472">Membrane</keyword>
<evidence type="ECO:0000256" key="1">
    <source>
        <dbReference type="SAM" id="MobiDB-lite"/>
    </source>
</evidence>
<feature type="region of interest" description="Disordered" evidence="1">
    <location>
        <begin position="174"/>
        <end position="196"/>
    </location>
</feature>
<keyword evidence="2" id="KW-1133">Transmembrane helix</keyword>
<protein>
    <submittedName>
        <fullName evidence="3">Putative integral membrane protein</fullName>
    </submittedName>
</protein>
<name>C0Z481_STRVN</name>
<dbReference type="EMBL" id="AM992894">
    <property type="protein sequence ID" value="CAQ52630.1"/>
    <property type="molecule type" value="Genomic_DNA"/>
</dbReference>
<organism evidence="3">
    <name type="scientific">Streptomyces violaceoruber</name>
    <dbReference type="NCBI Taxonomy" id="1935"/>
    <lineage>
        <taxon>Bacteria</taxon>
        <taxon>Bacillati</taxon>
        <taxon>Actinomycetota</taxon>
        <taxon>Actinomycetes</taxon>
        <taxon>Kitasatosporales</taxon>
        <taxon>Streptomycetaceae</taxon>
        <taxon>Streptomyces</taxon>
        <taxon>Streptomyces violaceoruber group</taxon>
    </lineage>
</organism>
<keyword evidence="2" id="KW-0812">Transmembrane</keyword>
<sequence>MRARAAATWGLFAAWSLHEAEEAAVMADWLRRNLPRLRERLPSVPEETWARLERDMTPERVRTAIGLMGLVMAAAAVDGGRTGGRSRLYQAALAGYGWHGVIHLGQTLALRGYTPGVATTPVVVLPFSLWAWRELTRSGADARLGRATAGAALLFPAGLVAAHGVAAAVLRRRSPTVRPSRGRPRLRQGRGAAVRR</sequence>
<gene>
    <name evidence="3" type="primary">ken20</name>
</gene>
<feature type="transmembrane region" description="Helical" evidence="2">
    <location>
        <begin position="113"/>
        <end position="132"/>
    </location>
</feature>
<evidence type="ECO:0000313" key="3">
    <source>
        <dbReference type="EMBL" id="CAQ52630.1"/>
    </source>
</evidence>
<reference evidence="3" key="1">
    <citation type="submission" date="2008-05" db="EMBL/GenBank/DDBJ databases">
        <title>A type I/type III polyketide synthase hybrid biosynthetic pathway for the structurally unique ansa compound kendomycin.</title>
        <authorList>
            <person name="Wenzel S.C."/>
            <person name="Bode H.B."/>
            <person name="Kochems I."/>
            <person name="Mueller R."/>
        </authorList>
    </citation>
    <scope>NUCLEOTIDE SEQUENCE</scope>
    <source>
        <strain evidence="3">3844-33C</strain>
    </source>
</reference>